<keyword evidence="2" id="KW-1185">Reference proteome</keyword>
<proteinExistence type="predicted"/>
<dbReference type="Proteomes" id="UP000478052">
    <property type="component" value="Unassembled WGS sequence"/>
</dbReference>
<sequence>MTPLNFSDNLRILGLIFDHKLSWKTHIKKLKTSCMGRRNIIKTLSNLSWGSDQNSLILIYKSLILSLMNYGSVIYGTAKANTLSLLDPIHNQGIILATGSFRTSPVTSILCNVGEPHLQIIRNINTMKYMIKISNQPKHISSSNFHQHFQNTKAQTPSKILENFNRIKKNINLNIDLTNKSPFPIQAPWTWSPDIDMDLLKYNKKTTYT</sequence>
<dbReference type="EMBL" id="VUJU01011610">
    <property type="protein sequence ID" value="KAF0710575.1"/>
    <property type="molecule type" value="Genomic_DNA"/>
</dbReference>
<evidence type="ECO:0000313" key="2">
    <source>
        <dbReference type="Proteomes" id="UP000478052"/>
    </source>
</evidence>
<evidence type="ECO:0000313" key="1">
    <source>
        <dbReference type="EMBL" id="KAF0710575.1"/>
    </source>
</evidence>
<keyword evidence="1" id="KW-0695">RNA-directed DNA polymerase</keyword>
<dbReference type="AlphaFoldDB" id="A0A6G0VUY1"/>
<dbReference type="OrthoDB" id="6628616at2759"/>
<dbReference type="GO" id="GO:0003964">
    <property type="term" value="F:RNA-directed DNA polymerase activity"/>
    <property type="evidence" value="ECO:0007669"/>
    <property type="project" value="UniProtKB-KW"/>
</dbReference>
<gene>
    <name evidence="1" type="ORF">FWK35_00036138</name>
</gene>
<organism evidence="1 2">
    <name type="scientific">Aphis craccivora</name>
    <name type="common">Cowpea aphid</name>
    <dbReference type="NCBI Taxonomy" id="307492"/>
    <lineage>
        <taxon>Eukaryota</taxon>
        <taxon>Metazoa</taxon>
        <taxon>Ecdysozoa</taxon>
        <taxon>Arthropoda</taxon>
        <taxon>Hexapoda</taxon>
        <taxon>Insecta</taxon>
        <taxon>Pterygota</taxon>
        <taxon>Neoptera</taxon>
        <taxon>Paraneoptera</taxon>
        <taxon>Hemiptera</taxon>
        <taxon>Sternorrhyncha</taxon>
        <taxon>Aphidomorpha</taxon>
        <taxon>Aphidoidea</taxon>
        <taxon>Aphididae</taxon>
        <taxon>Aphidini</taxon>
        <taxon>Aphis</taxon>
        <taxon>Aphis</taxon>
    </lineage>
</organism>
<protein>
    <submittedName>
        <fullName evidence="1">Reverse transcriptase domain-containing protein</fullName>
    </submittedName>
</protein>
<comment type="caution">
    <text evidence="1">The sequence shown here is derived from an EMBL/GenBank/DDBJ whole genome shotgun (WGS) entry which is preliminary data.</text>
</comment>
<accession>A0A6G0VUY1</accession>
<keyword evidence="1" id="KW-0808">Transferase</keyword>
<reference evidence="1 2" key="1">
    <citation type="submission" date="2019-08" db="EMBL/GenBank/DDBJ databases">
        <title>Whole genome of Aphis craccivora.</title>
        <authorList>
            <person name="Voronova N.V."/>
            <person name="Shulinski R.S."/>
            <person name="Bandarenka Y.V."/>
            <person name="Zhorov D.G."/>
            <person name="Warner D."/>
        </authorList>
    </citation>
    <scope>NUCLEOTIDE SEQUENCE [LARGE SCALE GENOMIC DNA]</scope>
    <source>
        <strain evidence="1">180601</strain>
        <tissue evidence="1">Whole Body</tissue>
    </source>
</reference>
<keyword evidence="1" id="KW-0548">Nucleotidyltransferase</keyword>
<name>A0A6G0VUY1_APHCR</name>